<protein>
    <submittedName>
        <fullName evidence="2">Oleate hydratase</fullName>
        <ecNumber evidence="2">4.2.1.53</ecNumber>
    </submittedName>
</protein>
<keyword evidence="2" id="KW-0456">Lyase</keyword>
<dbReference type="InterPro" id="IPR036188">
    <property type="entry name" value="FAD/NAD-bd_sf"/>
</dbReference>
<dbReference type="NCBIfam" id="NF010584">
    <property type="entry name" value="PRK13977.1"/>
    <property type="match status" value="1"/>
</dbReference>
<evidence type="ECO:0000313" key="3">
    <source>
        <dbReference type="Proteomes" id="UP001529369"/>
    </source>
</evidence>
<sequence>MPREIASLNTGTLKPSTRQSRKAHLIGGGIGSLAAAAFMIRDGQVPGENIFIYETMPVLGGSLDGGGNPDSGYMLRGGRMLTTDNYECTWDLFRTIPSLADPGQSVFDETVAFYLLHKPHSMARLVDRNRHRVAVQSMGFSMADRIELLKIVEASEERLGASSITDWLSPPFFETNFWYMWATTFAFQPWHSAVEFHRYLHRFMLEFSRIETLAGVKRTIFNQYDSLVRPLLHWLEARGARFTTDCTVTDINLRDDHGMVLVANLMTMCRGVPATIPIDDGDLVFFQNGSMTDASSFGSMTSAPAKLTKADSGGWTLWEKLAMQRPEFGNPTAFNSSIAESCWHSFTVTLKDPAFFDRMLAFSGNEAGTGGLVTFRDSNWFMSIVLAHQPHYIGQPDGVQVFWGYALHPDRIGNFVAKPMADCTGAEILHELCGHLNFDKATVASAICIPCRMPYITSMFMPRARSDRPLPVPATSKNLAFVSQFVEIPDDVVFTVEYSVRAAQMAVYQLLEIDRAVPPIIHHDQSVKVKLNAVIKAFQ</sequence>
<dbReference type="RefSeq" id="WP_290315676.1">
    <property type="nucleotide sequence ID" value="NZ_JAUFPN010000046.1"/>
</dbReference>
<dbReference type="EMBL" id="JAUFPN010000046">
    <property type="protein sequence ID" value="MDN3563882.1"/>
    <property type="molecule type" value="Genomic_DNA"/>
</dbReference>
<accession>A0ABT8A2A3</accession>
<dbReference type="InterPro" id="IPR010354">
    <property type="entry name" value="Oleate_hydratase"/>
</dbReference>
<dbReference type="Proteomes" id="UP001529369">
    <property type="component" value="Unassembled WGS sequence"/>
</dbReference>
<gene>
    <name evidence="2" type="ORF">QWZ14_05760</name>
</gene>
<dbReference type="Gene3D" id="3.30.9.80">
    <property type="match status" value="1"/>
</dbReference>
<dbReference type="Gene3D" id="3.50.50.60">
    <property type="entry name" value="FAD/NAD(P)-binding domain"/>
    <property type="match status" value="2"/>
</dbReference>
<comment type="caution">
    <text evidence="2">The sequence shown here is derived from an EMBL/GenBank/DDBJ whole genome shotgun (WGS) entry which is preliminary data.</text>
</comment>
<evidence type="ECO:0000313" key="2">
    <source>
        <dbReference type="EMBL" id="MDN3563882.1"/>
    </source>
</evidence>
<dbReference type="PANTHER" id="PTHR37417">
    <property type="entry name" value="67 KDA MYOSIN-CROSS-REACTIVE ANTIGEN FAMILY PROTEIN (AFU_ORTHOLOGUE AFUA_5G09970)"/>
    <property type="match status" value="1"/>
</dbReference>
<feature type="compositionally biased region" description="Polar residues" evidence="1">
    <location>
        <begin position="7"/>
        <end position="18"/>
    </location>
</feature>
<reference evidence="3" key="1">
    <citation type="journal article" date="2019" name="Int. J. Syst. Evol. Microbiol.">
        <title>The Global Catalogue of Microorganisms (GCM) 10K type strain sequencing project: providing services to taxonomists for standard genome sequencing and annotation.</title>
        <authorList>
            <consortium name="The Broad Institute Genomics Platform"/>
            <consortium name="The Broad Institute Genome Sequencing Center for Infectious Disease"/>
            <person name="Wu L."/>
            <person name="Ma J."/>
        </authorList>
    </citation>
    <scope>NUCLEOTIDE SEQUENCE [LARGE SCALE GENOMIC DNA]</scope>
    <source>
        <strain evidence="3">CECT 7131</strain>
    </source>
</reference>
<evidence type="ECO:0000256" key="1">
    <source>
        <dbReference type="SAM" id="MobiDB-lite"/>
    </source>
</evidence>
<organism evidence="2 3">
    <name type="scientific">Paeniroseomonas aquatica</name>
    <dbReference type="NCBI Taxonomy" id="373043"/>
    <lineage>
        <taxon>Bacteria</taxon>
        <taxon>Pseudomonadati</taxon>
        <taxon>Pseudomonadota</taxon>
        <taxon>Alphaproteobacteria</taxon>
        <taxon>Acetobacterales</taxon>
        <taxon>Acetobacteraceae</taxon>
        <taxon>Paeniroseomonas</taxon>
    </lineage>
</organism>
<proteinExistence type="predicted"/>
<dbReference type="EC" id="4.2.1.53" evidence="2"/>
<keyword evidence="3" id="KW-1185">Reference proteome</keyword>
<dbReference type="PANTHER" id="PTHR37417:SF2">
    <property type="entry name" value="67 KDA MYOSIN-CROSS-REACTIVE ANTIGEN FAMILY PROTEIN (AFU_ORTHOLOGUE AFUA_5G09970)"/>
    <property type="match status" value="1"/>
</dbReference>
<name>A0ABT8A2A3_9PROT</name>
<dbReference type="GO" id="GO:0050151">
    <property type="term" value="F:oleate hydratase activity"/>
    <property type="evidence" value="ECO:0007669"/>
    <property type="project" value="UniProtKB-EC"/>
</dbReference>
<feature type="region of interest" description="Disordered" evidence="1">
    <location>
        <begin position="1"/>
        <end position="20"/>
    </location>
</feature>
<dbReference type="SUPFAM" id="SSF51905">
    <property type="entry name" value="FAD/NAD(P)-binding domain"/>
    <property type="match status" value="1"/>
</dbReference>
<dbReference type="Pfam" id="PF06100">
    <property type="entry name" value="MCRA"/>
    <property type="match status" value="1"/>
</dbReference>